<dbReference type="AlphaFoldDB" id="A0A4S8F972"/>
<dbReference type="Pfam" id="PF01047">
    <property type="entry name" value="MarR"/>
    <property type="match status" value="1"/>
</dbReference>
<feature type="region of interest" description="Disordered" evidence="1">
    <location>
        <begin position="1"/>
        <end position="22"/>
    </location>
</feature>
<evidence type="ECO:0000313" key="4">
    <source>
        <dbReference type="Proteomes" id="UP000308917"/>
    </source>
</evidence>
<dbReference type="InterPro" id="IPR039422">
    <property type="entry name" value="MarR/SlyA-like"/>
</dbReference>
<evidence type="ECO:0000256" key="1">
    <source>
        <dbReference type="SAM" id="MobiDB-lite"/>
    </source>
</evidence>
<feature type="region of interest" description="Disordered" evidence="1">
    <location>
        <begin position="159"/>
        <end position="184"/>
    </location>
</feature>
<keyword evidence="4" id="KW-1185">Reference proteome</keyword>
<protein>
    <submittedName>
        <fullName evidence="3">MarR family transcriptional regulator</fullName>
    </submittedName>
</protein>
<feature type="compositionally biased region" description="Low complexity" evidence="1">
    <location>
        <begin position="1"/>
        <end position="14"/>
    </location>
</feature>
<dbReference type="PANTHER" id="PTHR33164:SF43">
    <property type="entry name" value="HTH-TYPE TRANSCRIPTIONAL REPRESSOR YETL"/>
    <property type="match status" value="1"/>
</dbReference>
<accession>A0A4S8F972</accession>
<organism evidence="3 4">
    <name type="scientific">Lampropedia puyangensis</name>
    <dbReference type="NCBI Taxonomy" id="1330072"/>
    <lineage>
        <taxon>Bacteria</taxon>
        <taxon>Pseudomonadati</taxon>
        <taxon>Pseudomonadota</taxon>
        <taxon>Betaproteobacteria</taxon>
        <taxon>Burkholderiales</taxon>
        <taxon>Comamonadaceae</taxon>
        <taxon>Lampropedia</taxon>
    </lineage>
</organism>
<dbReference type="PROSITE" id="PS50995">
    <property type="entry name" value="HTH_MARR_2"/>
    <property type="match status" value="1"/>
</dbReference>
<evidence type="ECO:0000313" key="3">
    <source>
        <dbReference type="EMBL" id="THU04133.1"/>
    </source>
</evidence>
<dbReference type="PANTHER" id="PTHR33164">
    <property type="entry name" value="TRANSCRIPTIONAL REGULATOR, MARR FAMILY"/>
    <property type="match status" value="1"/>
</dbReference>
<dbReference type="GO" id="GO:0003700">
    <property type="term" value="F:DNA-binding transcription factor activity"/>
    <property type="evidence" value="ECO:0007669"/>
    <property type="project" value="InterPro"/>
</dbReference>
<sequence>MATMSSTTTSSPSSPGCPLRGRESHGALMRAILIHMRARIDQHMVEIGLTDAQWMPISFLATAQARTASDLARCSMQGPAGMTRMLDRLESKGFVRRERSKEDRRVVYIELTPQGRSVADAIPSVLDKVNAQVLRDFSEVEARQFKSFLQRALLTLEGEDDPSESDLADKQVSAAASPSPRSAP</sequence>
<dbReference type="EMBL" id="STFG01000003">
    <property type="protein sequence ID" value="THU04133.1"/>
    <property type="molecule type" value="Genomic_DNA"/>
</dbReference>
<dbReference type="Gene3D" id="1.10.10.10">
    <property type="entry name" value="Winged helix-like DNA-binding domain superfamily/Winged helix DNA-binding domain"/>
    <property type="match status" value="1"/>
</dbReference>
<proteinExistence type="predicted"/>
<dbReference type="GO" id="GO:0006950">
    <property type="term" value="P:response to stress"/>
    <property type="evidence" value="ECO:0007669"/>
    <property type="project" value="TreeGrafter"/>
</dbReference>
<dbReference type="Proteomes" id="UP000308917">
    <property type="component" value="Unassembled WGS sequence"/>
</dbReference>
<feature type="compositionally biased region" description="Low complexity" evidence="1">
    <location>
        <begin position="173"/>
        <end position="184"/>
    </location>
</feature>
<gene>
    <name evidence="3" type="ORF">E9531_05275</name>
</gene>
<dbReference type="InterPro" id="IPR036390">
    <property type="entry name" value="WH_DNA-bd_sf"/>
</dbReference>
<reference evidence="3 4" key="1">
    <citation type="journal article" date="2015" name="Antonie Van Leeuwenhoek">
        <title>Lampropedia puyangensis sp. nov., isolated from symptomatic bark of Populus ? euramericana canker and emended description of Lampropedia hyalina (Ehrenberg 1832) Lee et al. 2004.</title>
        <authorList>
            <person name="Li Y."/>
            <person name="Wang T."/>
            <person name="Piao C.G."/>
            <person name="Wang L.F."/>
            <person name="Tian G.Z."/>
            <person name="Zhu T.H."/>
            <person name="Guo M.W."/>
        </authorList>
    </citation>
    <scope>NUCLEOTIDE SEQUENCE [LARGE SCALE GENOMIC DNA]</scope>
    <source>
        <strain evidence="3 4">2-bin</strain>
    </source>
</reference>
<dbReference type="PRINTS" id="PR00598">
    <property type="entry name" value="HTHMARR"/>
</dbReference>
<evidence type="ECO:0000259" key="2">
    <source>
        <dbReference type="PROSITE" id="PS50995"/>
    </source>
</evidence>
<dbReference type="SMART" id="SM00347">
    <property type="entry name" value="HTH_MARR"/>
    <property type="match status" value="1"/>
</dbReference>
<comment type="caution">
    <text evidence="3">The sequence shown here is derived from an EMBL/GenBank/DDBJ whole genome shotgun (WGS) entry which is preliminary data.</text>
</comment>
<dbReference type="SUPFAM" id="SSF46785">
    <property type="entry name" value="Winged helix' DNA-binding domain"/>
    <property type="match status" value="1"/>
</dbReference>
<name>A0A4S8F972_9BURK</name>
<dbReference type="InterPro" id="IPR000835">
    <property type="entry name" value="HTH_MarR-typ"/>
</dbReference>
<feature type="domain" description="HTH marR-type" evidence="2">
    <location>
        <begin position="25"/>
        <end position="154"/>
    </location>
</feature>
<dbReference type="InterPro" id="IPR036388">
    <property type="entry name" value="WH-like_DNA-bd_sf"/>
</dbReference>